<sequence length="562" mass="60994">MSVDDYSENPFALSADDAAKLDAIEQALLDPSPRRIGRLDQWGLADTYEVHAEIAEYRQLSIAMADGTMIDASLSLPRNLAPGQTCPAILMPAPLNDLGHRAYLPMIPRWALGGYAVLAYSQRGLAKSTGEIHVAGPQDVADATEIVNSLIQIEGIDPERIGCFGASYGAGTSLLAAANDLRIKAVVGTSAWTDLFASLYENGTRHLAAFEALVKLFKEERCSAEFKGIIQKIRGNIIDDEVRKFAGDRSPKNHLQAYNDRQVPILMTTAWHETIFSVPAVIDTFNDLTGPKSLLVQIGDHGNSELPGLLGLVSKPTEMAYRWMDHHLGGTAGDGAQPQFGVRSEYMHNLLSDLRHEDWQSYALPKKRFHLADAAAGERDGRMAEGTPHQGWTRSVKVAVHDTEAVVAPKLIQTGLAERAGLPHVYKTADIDRGLAAIWTTAPLPQAMRVQGELELRVTLTPQAPDATIVAYLMDCDPATGTANIITNAPCTVTNEEPGQATTVTFPLQPAHYVLRKGHQLQLIIDTHDQFYAGANRAPSSIDLTSPQGSESYLDIPLSTLS</sequence>
<evidence type="ECO:0000313" key="5">
    <source>
        <dbReference type="Proteomes" id="UP000315226"/>
    </source>
</evidence>
<dbReference type="InterPro" id="IPR029058">
    <property type="entry name" value="AB_hydrolase_fold"/>
</dbReference>
<dbReference type="AlphaFoldDB" id="A0A4Y3RPL2"/>
<dbReference type="OrthoDB" id="3276960at2"/>
<dbReference type="SMART" id="SM00939">
    <property type="entry name" value="PepX_C"/>
    <property type="match status" value="1"/>
</dbReference>
<dbReference type="Proteomes" id="UP000315226">
    <property type="component" value="Unassembled WGS sequence"/>
</dbReference>
<accession>A0A4Y3RPL2</accession>
<dbReference type="SUPFAM" id="SSF49785">
    <property type="entry name" value="Galactose-binding domain-like"/>
    <property type="match status" value="1"/>
</dbReference>
<dbReference type="SUPFAM" id="SSF53474">
    <property type="entry name" value="alpha/beta-Hydrolases"/>
    <property type="match status" value="1"/>
</dbReference>
<dbReference type="Gene3D" id="3.40.50.1820">
    <property type="entry name" value="alpha/beta hydrolase"/>
    <property type="match status" value="1"/>
</dbReference>
<dbReference type="EMBL" id="BJMN01000027">
    <property type="protein sequence ID" value="GEB58653.1"/>
    <property type="molecule type" value="Genomic_DNA"/>
</dbReference>
<dbReference type="GO" id="GO:0008239">
    <property type="term" value="F:dipeptidyl-peptidase activity"/>
    <property type="evidence" value="ECO:0007669"/>
    <property type="project" value="InterPro"/>
</dbReference>
<feature type="domain" description="Xaa-Pro dipeptidyl-peptidase C-terminal" evidence="3">
    <location>
        <begin position="321"/>
        <end position="555"/>
    </location>
</feature>
<comment type="similarity">
    <text evidence="1">Belongs to the AB hydrolase superfamily.</text>
</comment>
<comment type="caution">
    <text evidence="4">The sequence shown here is derived from an EMBL/GenBank/DDBJ whole genome shotgun (WGS) entry which is preliminary data.</text>
</comment>
<reference evidence="4 5" key="1">
    <citation type="submission" date="2019-06" db="EMBL/GenBank/DDBJ databases">
        <title>Whole genome shotgun sequence of Streptomyces gardneri NBRC 12865.</title>
        <authorList>
            <person name="Hosoyama A."/>
            <person name="Uohara A."/>
            <person name="Ohji S."/>
            <person name="Ichikawa N."/>
        </authorList>
    </citation>
    <scope>NUCLEOTIDE SEQUENCE [LARGE SCALE GENOMIC DNA]</scope>
    <source>
        <strain evidence="4 5">NBRC 12865</strain>
    </source>
</reference>
<keyword evidence="2" id="KW-0378">Hydrolase</keyword>
<dbReference type="Pfam" id="PF08530">
    <property type="entry name" value="PepX_C"/>
    <property type="match status" value="1"/>
</dbReference>
<evidence type="ECO:0000256" key="1">
    <source>
        <dbReference type="ARBA" id="ARBA00008645"/>
    </source>
</evidence>
<keyword evidence="5" id="KW-1185">Reference proteome</keyword>
<name>A0A4Y3RPL2_9ACTN</name>
<dbReference type="GO" id="GO:0052689">
    <property type="term" value="F:carboxylic ester hydrolase activity"/>
    <property type="evidence" value="ECO:0007669"/>
    <property type="project" value="UniProtKB-ARBA"/>
</dbReference>
<dbReference type="InterPro" id="IPR008979">
    <property type="entry name" value="Galactose-bd-like_sf"/>
</dbReference>
<dbReference type="InterPro" id="IPR013736">
    <property type="entry name" value="Xaa-Pro_dipept_C"/>
</dbReference>
<evidence type="ECO:0000256" key="2">
    <source>
        <dbReference type="ARBA" id="ARBA00022801"/>
    </source>
</evidence>
<organism evidence="4 5">
    <name type="scientific">Streptomyces gardneri</name>
    <dbReference type="NCBI Taxonomy" id="66892"/>
    <lineage>
        <taxon>Bacteria</taxon>
        <taxon>Bacillati</taxon>
        <taxon>Actinomycetota</taxon>
        <taxon>Actinomycetes</taxon>
        <taxon>Kitasatosporales</taxon>
        <taxon>Streptomycetaceae</taxon>
        <taxon>Streptomyces</taxon>
    </lineage>
</organism>
<dbReference type="RefSeq" id="WP_141297978.1">
    <property type="nucleotide sequence ID" value="NZ_BJMN01000027.1"/>
</dbReference>
<protein>
    <recommendedName>
        <fullName evidence="3">Xaa-Pro dipeptidyl-peptidase C-terminal domain-containing protein</fullName>
    </recommendedName>
</protein>
<dbReference type="InterPro" id="IPR000383">
    <property type="entry name" value="Xaa-Pro-like_dom"/>
</dbReference>
<evidence type="ECO:0000259" key="3">
    <source>
        <dbReference type="SMART" id="SM00939"/>
    </source>
</evidence>
<dbReference type="PANTHER" id="PTHR22946:SF9">
    <property type="entry name" value="POLYKETIDE TRANSFERASE AF380"/>
    <property type="match status" value="1"/>
</dbReference>
<dbReference type="Gene3D" id="2.60.120.260">
    <property type="entry name" value="Galactose-binding domain-like"/>
    <property type="match status" value="1"/>
</dbReference>
<gene>
    <name evidence="4" type="ORF">SGA01_42580</name>
</gene>
<proteinExistence type="inferred from homology"/>
<dbReference type="InterPro" id="IPR050261">
    <property type="entry name" value="FrsA_esterase"/>
</dbReference>
<dbReference type="Pfam" id="PF02129">
    <property type="entry name" value="Peptidase_S15"/>
    <property type="match status" value="1"/>
</dbReference>
<evidence type="ECO:0000313" key="4">
    <source>
        <dbReference type="EMBL" id="GEB58653.1"/>
    </source>
</evidence>
<dbReference type="PANTHER" id="PTHR22946">
    <property type="entry name" value="DIENELACTONE HYDROLASE DOMAIN-CONTAINING PROTEIN-RELATED"/>
    <property type="match status" value="1"/>
</dbReference>